<comment type="caution">
    <text evidence="1">The sequence shown here is derived from an EMBL/GenBank/DDBJ whole genome shotgun (WGS) entry which is preliminary data.</text>
</comment>
<accession>A0A9D1YA82</accession>
<dbReference type="InterPro" id="IPR014197">
    <property type="entry name" value="Sporulation_prot_YunB"/>
</dbReference>
<dbReference type="Pfam" id="PF09560">
    <property type="entry name" value="Spore_YunB"/>
    <property type="match status" value="1"/>
</dbReference>
<organism evidence="1 2">
    <name type="scientific">Candidatus Flavonifractor merdigallinarum</name>
    <dbReference type="NCBI Taxonomy" id="2838589"/>
    <lineage>
        <taxon>Bacteria</taxon>
        <taxon>Bacillati</taxon>
        <taxon>Bacillota</taxon>
        <taxon>Clostridia</taxon>
        <taxon>Eubacteriales</taxon>
        <taxon>Oscillospiraceae</taxon>
        <taxon>Flavonifractor</taxon>
    </lineage>
</organism>
<evidence type="ECO:0000313" key="2">
    <source>
        <dbReference type="Proteomes" id="UP000823868"/>
    </source>
</evidence>
<protein>
    <submittedName>
        <fullName evidence="1">Sporulation protein YunB</fullName>
    </submittedName>
</protein>
<sequence length="223" mass="24088">MARWLRRIWPNWPRRISDKGKNFTIISALVGVAAALLLLWRLDVALQPALASLAAAQVERAVRVEVEEAFGQLLEEQPQICQGLYTVETGPDGAVATLEADSARLSTLRTQLLAKIIRQVETLDSEELSVPLGSLTGWSLLSNRGPSIGVEVLAVSTPTAQFTSAFEAAGVNQTLHQVTLDLTVEVTLFMAGSTTVETVSVSLPVSEIVVVGQVPETYLNWNP</sequence>
<gene>
    <name evidence="1" type="ORF">H9841_10495</name>
</gene>
<name>A0A9D1YA82_9FIRM</name>
<reference evidence="1" key="1">
    <citation type="journal article" date="2021" name="PeerJ">
        <title>Extensive microbial diversity within the chicken gut microbiome revealed by metagenomics and culture.</title>
        <authorList>
            <person name="Gilroy R."/>
            <person name="Ravi A."/>
            <person name="Getino M."/>
            <person name="Pursley I."/>
            <person name="Horton D.L."/>
            <person name="Alikhan N.F."/>
            <person name="Baker D."/>
            <person name="Gharbi K."/>
            <person name="Hall N."/>
            <person name="Watson M."/>
            <person name="Adriaenssens E.M."/>
            <person name="Foster-Nyarko E."/>
            <person name="Jarju S."/>
            <person name="Secka A."/>
            <person name="Antonio M."/>
            <person name="Oren A."/>
            <person name="Chaudhuri R.R."/>
            <person name="La Ragione R."/>
            <person name="Hildebrand F."/>
            <person name="Pallen M.J."/>
        </authorList>
    </citation>
    <scope>NUCLEOTIDE SEQUENCE</scope>
    <source>
        <strain evidence="1">ChiBcec16_6824</strain>
    </source>
</reference>
<evidence type="ECO:0000313" key="1">
    <source>
        <dbReference type="EMBL" id="HIY22311.1"/>
    </source>
</evidence>
<reference evidence="1" key="2">
    <citation type="submission" date="2021-04" db="EMBL/GenBank/DDBJ databases">
        <authorList>
            <person name="Gilroy R."/>
        </authorList>
    </citation>
    <scope>NUCLEOTIDE SEQUENCE</scope>
    <source>
        <strain evidence="1">ChiBcec16_6824</strain>
    </source>
</reference>
<proteinExistence type="predicted"/>
<dbReference type="AlphaFoldDB" id="A0A9D1YA82"/>
<dbReference type="Proteomes" id="UP000823868">
    <property type="component" value="Unassembled WGS sequence"/>
</dbReference>
<dbReference type="EMBL" id="DXDX01000189">
    <property type="protein sequence ID" value="HIY22311.1"/>
    <property type="molecule type" value="Genomic_DNA"/>
</dbReference>